<evidence type="ECO:0000256" key="9">
    <source>
        <dbReference type="ARBA" id="ARBA00022777"/>
    </source>
</evidence>
<organism evidence="17 18">
    <name type="scientific">Pseudomonas marginalis pv. marginalis</name>
    <dbReference type="NCBI Taxonomy" id="97473"/>
    <lineage>
        <taxon>Bacteria</taxon>
        <taxon>Pseudomonadati</taxon>
        <taxon>Pseudomonadota</taxon>
        <taxon>Gammaproteobacteria</taxon>
        <taxon>Pseudomonadales</taxon>
        <taxon>Pseudomonadaceae</taxon>
        <taxon>Pseudomonas</taxon>
    </lineage>
</organism>
<name>A0A3M3X197_PSEMA</name>
<comment type="caution">
    <text evidence="17">The sequence shown here is derived from an EMBL/GenBank/DDBJ whole genome shotgun (WGS) entry which is preliminary data.</text>
</comment>
<feature type="domain" description="HAMP" evidence="16">
    <location>
        <begin position="191"/>
        <end position="244"/>
    </location>
</feature>
<dbReference type="SUPFAM" id="SSF55874">
    <property type="entry name" value="ATPase domain of HSP90 chaperone/DNA topoisomerase II/histidine kinase"/>
    <property type="match status" value="1"/>
</dbReference>
<evidence type="ECO:0000256" key="14">
    <source>
        <dbReference type="RuleBase" id="RU364088"/>
    </source>
</evidence>
<keyword evidence="12 14" id="KW-0902">Two-component regulatory system</keyword>
<dbReference type="SMART" id="SM00304">
    <property type="entry name" value="HAMP"/>
    <property type="match status" value="1"/>
</dbReference>
<dbReference type="CDD" id="cd06225">
    <property type="entry name" value="HAMP"/>
    <property type="match status" value="1"/>
</dbReference>
<keyword evidence="7 14" id="KW-0812">Transmembrane</keyword>
<dbReference type="PANTHER" id="PTHR45436">
    <property type="entry name" value="SENSOR HISTIDINE KINASE YKOH"/>
    <property type="match status" value="1"/>
</dbReference>
<dbReference type="InterPro" id="IPR003594">
    <property type="entry name" value="HATPase_dom"/>
</dbReference>
<evidence type="ECO:0000259" key="15">
    <source>
        <dbReference type="PROSITE" id="PS50109"/>
    </source>
</evidence>
<dbReference type="EC" id="2.7.13.3" evidence="14"/>
<evidence type="ECO:0000313" key="17">
    <source>
        <dbReference type="EMBL" id="RMP09829.1"/>
    </source>
</evidence>
<dbReference type="Pfam" id="PF02518">
    <property type="entry name" value="HATPase_c"/>
    <property type="match status" value="1"/>
</dbReference>
<feature type="transmembrane region" description="Helical" evidence="14">
    <location>
        <begin position="169"/>
        <end position="190"/>
    </location>
</feature>
<dbReference type="Gene3D" id="1.10.287.130">
    <property type="match status" value="1"/>
</dbReference>
<feature type="domain" description="Histidine kinase" evidence="15">
    <location>
        <begin position="252"/>
        <end position="465"/>
    </location>
</feature>
<proteinExistence type="predicted"/>
<dbReference type="CDD" id="cd00075">
    <property type="entry name" value="HATPase"/>
    <property type="match status" value="1"/>
</dbReference>
<evidence type="ECO:0000256" key="6">
    <source>
        <dbReference type="ARBA" id="ARBA00022679"/>
    </source>
</evidence>
<evidence type="ECO:0000313" key="18">
    <source>
        <dbReference type="Proteomes" id="UP000276587"/>
    </source>
</evidence>
<evidence type="ECO:0000256" key="3">
    <source>
        <dbReference type="ARBA" id="ARBA00022475"/>
    </source>
</evidence>
<dbReference type="NCBIfam" id="TIGR01386">
    <property type="entry name" value="cztS_silS_copS"/>
    <property type="match status" value="1"/>
</dbReference>
<comment type="function">
    <text evidence="14">Member of a two-component regulatory system.</text>
</comment>
<evidence type="ECO:0000256" key="13">
    <source>
        <dbReference type="ARBA" id="ARBA00023136"/>
    </source>
</evidence>
<dbReference type="InterPro" id="IPR003661">
    <property type="entry name" value="HisK_dim/P_dom"/>
</dbReference>
<dbReference type="PROSITE" id="PS50109">
    <property type="entry name" value="HIS_KIN"/>
    <property type="match status" value="1"/>
</dbReference>
<dbReference type="GO" id="GO:0005886">
    <property type="term" value="C:plasma membrane"/>
    <property type="evidence" value="ECO:0007669"/>
    <property type="project" value="UniProtKB-SubCell"/>
</dbReference>
<dbReference type="AlphaFoldDB" id="A0A3M3X197"/>
<gene>
    <name evidence="17" type="ORF">ALQ29_01433</name>
</gene>
<evidence type="ECO:0000259" key="16">
    <source>
        <dbReference type="PROSITE" id="PS50885"/>
    </source>
</evidence>
<sequence length="468" mass="51759">MNKRRHYSLTLRLALIFALLAFALLATLGVALYRELERELIMRDDAALINRIDQLRNLLNDSNTLDLIKTKPELFQNMLGNRESVLRIVAPGQKPLLTVNPGNIELPSVPPVPKNHALTFADVHHFPSINGVPFATVAASIDSGDLGSLQVTTGRLMTERTAVLASYRLSVYILASMAAIILAVVGYLLVHRGLLPLRRLARHAQGIGVGNLAERLDSHDAPKELLPMIDSFNTMLERLAKGFVQLGQVSTDMAHELRTPINNLLGETQVALQQSRSIESYQQLLASNVEELERLARMLDNMLFLARTDPASALRQRQELSAADEVERIADYFEGLAGDAQISIHAEGEGVIWAEPMLLRRALANLCANAIKYGAPCTELVIQAVPNAEGIHLRVSNRGETIAAEHLPRLFERFYRVDESRERSAQSNGLGLSIVATIMQLHNGRYSVSSEAGVTCFELFFPRREDSP</sequence>
<dbReference type="PRINTS" id="PR00344">
    <property type="entry name" value="BCTRLSENSOR"/>
</dbReference>
<dbReference type="CDD" id="cd00082">
    <property type="entry name" value="HisKA"/>
    <property type="match status" value="1"/>
</dbReference>
<keyword evidence="8 14" id="KW-0547">Nucleotide-binding</keyword>
<dbReference type="PANTHER" id="PTHR45436:SF3">
    <property type="entry name" value="SENSOR HISTIDINE KINASE HPRS"/>
    <property type="match status" value="1"/>
</dbReference>
<keyword evidence="13 14" id="KW-0472">Membrane</keyword>
<evidence type="ECO:0000256" key="1">
    <source>
        <dbReference type="ARBA" id="ARBA00000085"/>
    </source>
</evidence>
<accession>A0A3M3X197</accession>
<dbReference type="SMART" id="SM00388">
    <property type="entry name" value="HisKA"/>
    <property type="match status" value="1"/>
</dbReference>
<dbReference type="InterPro" id="IPR050428">
    <property type="entry name" value="TCS_sensor_his_kinase"/>
</dbReference>
<dbReference type="InterPro" id="IPR036890">
    <property type="entry name" value="HATPase_C_sf"/>
</dbReference>
<evidence type="ECO:0000256" key="4">
    <source>
        <dbReference type="ARBA" id="ARBA00022519"/>
    </source>
</evidence>
<dbReference type="Pfam" id="PF00672">
    <property type="entry name" value="HAMP"/>
    <property type="match status" value="1"/>
</dbReference>
<evidence type="ECO:0000256" key="10">
    <source>
        <dbReference type="ARBA" id="ARBA00022840"/>
    </source>
</evidence>
<dbReference type="SUPFAM" id="SSF47384">
    <property type="entry name" value="Homodimeric domain of signal transducing histidine kinase"/>
    <property type="match status" value="1"/>
</dbReference>
<dbReference type="SMART" id="SM00387">
    <property type="entry name" value="HATPase_c"/>
    <property type="match status" value="1"/>
</dbReference>
<keyword evidence="9 14" id="KW-0418">Kinase</keyword>
<reference evidence="17 18" key="1">
    <citation type="submission" date="2018-08" db="EMBL/GenBank/DDBJ databases">
        <title>Recombination of ecologically and evolutionarily significant loci maintains genetic cohesion in the Pseudomonas syringae species complex.</title>
        <authorList>
            <person name="Dillon M."/>
            <person name="Thakur S."/>
            <person name="Almeida R.N.D."/>
            <person name="Weir B.S."/>
            <person name="Guttman D.S."/>
        </authorList>
    </citation>
    <scope>NUCLEOTIDE SEQUENCE [LARGE SCALE GENOMIC DNA]</scope>
    <source>
        <strain evidence="17 18">ICMP 3555</strain>
    </source>
</reference>
<keyword evidence="18" id="KW-1185">Reference proteome</keyword>
<keyword evidence="5" id="KW-0597">Phosphoprotein</keyword>
<comment type="catalytic activity">
    <reaction evidence="1 14">
        <text>ATP + protein L-histidine = ADP + protein N-phospho-L-histidine.</text>
        <dbReference type="EC" id="2.7.13.3"/>
    </reaction>
</comment>
<protein>
    <recommendedName>
        <fullName evidence="14">Sensor protein</fullName>
        <ecNumber evidence="14">2.7.13.3</ecNumber>
    </recommendedName>
</protein>
<evidence type="ECO:0000256" key="5">
    <source>
        <dbReference type="ARBA" id="ARBA00022553"/>
    </source>
</evidence>
<evidence type="ECO:0000256" key="8">
    <source>
        <dbReference type="ARBA" id="ARBA00022741"/>
    </source>
</evidence>
<dbReference type="Gene3D" id="6.10.340.10">
    <property type="match status" value="1"/>
</dbReference>
<dbReference type="GO" id="GO:0000155">
    <property type="term" value="F:phosphorelay sensor kinase activity"/>
    <property type="evidence" value="ECO:0007669"/>
    <property type="project" value="InterPro"/>
</dbReference>
<keyword evidence="3 14" id="KW-1003">Cell membrane</keyword>
<keyword evidence="4 14" id="KW-0997">Cell inner membrane</keyword>
<dbReference type="InterPro" id="IPR006290">
    <property type="entry name" value="CztS_silS_copS"/>
</dbReference>
<dbReference type="InterPro" id="IPR003660">
    <property type="entry name" value="HAMP_dom"/>
</dbReference>
<evidence type="ECO:0000256" key="2">
    <source>
        <dbReference type="ARBA" id="ARBA00004533"/>
    </source>
</evidence>
<dbReference type="InterPro" id="IPR005467">
    <property type="entry name" value="His_kinase_dom"/>
</dbReference>
<keyword evidence="6 14" id="KW-0808">Transferase</keyword>
<dbReference type="EMBL" id="RBQF01000157">
    <property type="protein sequence ID" value="RMP09829.1"/>
    <property type="molecule type" value="Genomic_DNA"/>
</dbReference>
<dbReference type="InterPro" id="IPR036097">
    <property type="entry name" value="HisK_dim/P_sf"/>
</dbReference>
<evidence type="ECO:0000256" key="11">
    <source>
        <dbReference type="ARBA" id="ARBA00022989"/>
    </source>
</evidence>
<dbReference type="Proteomes" id="UP000276587">
    <property type="component" value="Unassembled WGS sequence"/>
</dbReference>
<dbReference type="RefSeq" id="WP_064055134.1">
    <property type="nucleotide sequence ID" value="NZ_RBPW01000063.1"/>
</dbReference>
<evidence type="ECO:0000256" key="7">
    <source>
        <dbReference type="ARBA" id="ARBA00022692"/>
    </source>
</evidence>
<keyword evidence="11 14" id="KW-1133">Transmembrane helix</keyword>
<dbReference type="Pfam" id="PF00512">
    <property type="entry name" value="HisKA"/>
    <property type="match status" value="1"/>
</dbReference>
<dbReference type="Gene3D" id="3.30.565.10">
    <property type="entry name" value="Histidine kinase-like ATPase, C-terminal domain"/>
    <property type="match status" value="1"/>
</dbReference>
<evidence type="ECO:0000256" key="12">
    <source>
        <dbReference type="ARBA" id="ARBA00023012"/>
    </source>
</evidence>
<dbReference type="PROSITE" id="PS50885">
    <property type="entry name" value="HAMP"/>
    <property type="match status" value="1"/>
</dbReference>
<dbReference type="GO" id="GO:0005524">
    <property type="term" value="F:ATP binding"/>
    <property type="evidence" value="ECO:0007669"/>
    <property type="project" value="UniProtKB-KW"/>
</dbReference>
<keyword evidence="10 14" id="KW-0067">ATP-binding</keyword>
<dbReference type="InterPro" id="IPR004358">
    <property type="entry name" value="Sig_transdc_His_kin-like_C"/>
</dbReference>
<comment type="subcellular location">
    <subcellularLocation>
        <location evidence="2 14">Cell inner membrane</location>
    </subcellularLocation>
</comment>